<name>X1FJ53_9ZZZZ</name>
<reference evidence="1" key="1">
    <citation type="journal article" date="2014" name="Front. Microbiol.">
        <title>High frequency of phylogenetically diverse reductive dehalogenase-homologous genes in deep subseafloor sedimentary metagenomes.</title>
        <authorList>
            <person name="Kawai M."/>
            <person name="Futagami T."/>
            <person name="Toyoda A."/>
            <person name="Takaki Y."/>
            <person name="Nishi S."/>
            <person name="Hori S."/>
            <person name="Arai W."/>
            <person name="Tsubouchi T."/>
            <person name="Morono Y."/>
            <person name="Uchiyama I."/>
            <person name="Ito T."/>
            <person name="Fujiyama A."/>
            <person name="Inagaki F."/>
            <person name="Takami H."/>
        </authorList>
    </citation>
    <scope>NUCLEOTIDE SEQUENCE</scope>
    <source>
        <strain evidence="1">Expedition CK06-06</strain>
    </source>
</reference>
<organism evidence="1">
    <name type="scientific">marine sediment metagenome</name>
    <dbReference type="NCBI Taxonomy" id="412755"/>
    <lineage>
        <taxon>unclassified sequences</taxon>
        <taxon>metagenomes</taxon>
        <taxon>ecological metagenomes</taxon>
    </lineage>
</organism>
<dbReference type="EMBL" id="BARU01003136">
    <property type="protein sequence ID" value="GAH20823.1"/>
    <property type="molecule type" value="Genomic_DNA"/>
</dbReference>
<accession>X1FJ53</accession>
<dbReference type="AlphaFoldDB" id="X1FJ53"/>
<dbReference type="Pfam" id="PF12675">
    <property type="entry name" value="DUF3795"/>
    <property type="match status" value="1"/>
</dbReference>
<proteinExistence type="predicted"/>
<dbReference type="InterPro" id="IPR024227">
    <property type="entry name" value="DUF3795"/>
</dbReference>
<comment type="caution">
    <text evidence="1">The sequence shown here is derived from an EMBL/GenBank/DDBJ whole genome shotgun (WGS) entry which is preliminary data.</text>
</comment>
<sequence length="110" mass="12550">MKMIACCGLDCSKCEAYIATKTNDDDKRIEVAKNWSTEFGADIKPEDINCYGCRSEGQKFSHCNVCEIRKCCMEKEVANCAVCDMYTCDKLENFFKIAPDARTMLDKLRM</sequence>
<gene>
    <name evidence="1" type="ORF">S03H2_06960</name>
</gene>
<protein>
    <recommendedName>
        <fullName evidence="2">GON domain-containing protein</fullName>
    </recommendedName>
</protein>
<evidence type="ECO:0000313" key="1">
    <source>
        <dbReference type="EMBL" id="GAH20823.1"/>
    </source>
</evidence>
<evidence type="ECO:0008006" key="2">
    <source>
        <dbReference type="Google" id="ProtNLM"/>
    </source>
</evidence>